<protein>
    <submittedName>
        <fullName evidence="2">Uncharacterized protein</fullName>
    </submittedName>
</protein>
<evidence type="ECO:0000313" key="2">
    <source>
        <dbReference type="EMBL" id="MQL90651.1"/>
    </source>
</evidence>
<dbReference type="EMBL" id="NMUH01001261">
    <property type="protein sequence ID" value="MQL90651.1"/>
    <property type="molecule type" value="Genomic_DNA"/>
</dbReference>
<organism evidence="2 3">
    <name type="scientific">Colocasia esculenta</name>
    <name type="common">Wild taro</name>
    <name type="synonym">Arum esculentum</name>
    <dbReference type="NCBI Taxonomy" id="4460"/>
    <lineage>
        <taxon>Eukaryota</taxon>
        <taxon>Viridiplantae</taxon>
        <taxon>Streptophyta</taxon>
        <taxon>Embryophyta</taxon>
        <taxon>Tracheophyta</taxon>
        <taxon>Spermatophyta</taxon>
        <taxon>Magnoliopsida</taxon>
        <taxon>Liliopsida</taxon>
        <taxon>Araceae</taxon>
        <taxon>Aroideae</taxon>
        <taxon>Colocasieae</taxon>
        <taxon>Colocasia</taxon>
    </lineage>
</organism>
<feature type="compositionally biased region" description="Polar residues" evidence="1">
    <location>
        <begin position="96"/>
        <end position="106"/>
    </location>
</feature>
<comment type="caution">
    <text evidence="2">The sequence shown here is derived from an EMBL/GenBank/DDBJ whole genome shotgun (WGS) entry which is preliminary data.</text>
</comment>
<sequence>MVSPFIFDYSEKVEEPVNLSVQDKAVEQAGLSDKGTLVGKRHVLRGLLWKLVLRHIIELHVLIFSPKTLCWANRRRPCTRTTTKTTNKAPLDPQILPSTNQRTSGGPQVLVYKRRSAASGRSSPPGKLPHWPSSGEVPHQRGEGSPPRETMR</sequence>
<accession>A0A843V3D2</accession>
<keyword evidence="3" id="KW-1185">Reference proteome</keyword>
<evidence type="ECO:0000256" key="1">
    <source>
        <dbReference type="SAM" id="MobiDB-lite"/>
    </source>
</evidence>
<proteinExistence type="predicted"/>
<dbReference type="AlphaFoldDB" id="A0A843V3D2"/>
<gene>
    <name evidence="2" type="ORF">Taro_023245</name>
</gene>
<evidence type="ECO:0000313" key="3">
    <source>
        <dbReference type="Proteomes" id="UP000652761"/>
    </source>
</evidence>
<name>A0A843V3D2_COLES</name>
<dbReference type="Proteomes" id="UP000652761">
    <property type="component" value="Unassembled WGS sequence"/>
</dbReference>
<feature type="region of interest" description="Disordered" evidence="1">
    <location>
        <begin position="77"/>
        <end position="152"/>
    </location>
</feature>
<reference evidence="2" key="1">
    <citation type="submission" date="2017-07" db="EMBL/GenBank/DDBJ databases">
        <title>Taro Niue Genome Assembly and Annotation.</title>
        <authorList>
            <person name="Atibalentja N."/>
            <person name="Keating K."/>
            <person name="Fields C.J."/>
        </authorList>
    </citation>
    <scope>NUCLEOTIDE SEQUENCE</scope>
    <source>
        <strain evidence="2">Niue_2</strain>
        <tissue evidence="2">Leaf</tissue>
    </source>
</reference>